<proteinExistence type="predicted"/>
<organism evidence="2 3">
    <name type="scientific">Streptomyces melanosporofaciens</name>
    <dbReference type="NCBI Taxonomy" id="67327"/>
    <lineage>
        <taxon>Bacteria</taxon>
        <taxon>Bacillati</taxon>
        <taxon>Actinomycetota</taxon>
        <taxon>Actinomycetes</taxon>
        <taxon>Kitasatosporales</taxon>
        <taxon>Streptomycetaceae</taxon>
        <taxon>Streptomyces</taxon>
        <taxon>Streptomyces violaceusniger group</taxon>
    </lineage>
</organism>
<dbReference type="GO" id="GO:0016740">
    <property type="term" value="F:transferase activity"/>
    <property type="evidence" value="ECO:0007669"/>
    <property type="project" value="UniProtKB-KW"/>
</dbReference>
<name>A0A1H5C309_STRMJ</name>
<feature type="region of interest" description="Disordered" evidence="1">
    <location>
        <begin position="1"/>
        <end position="30"/>
    </location>
</feature>
<evidence type="ECO:0000313" key="3">
    <source>
        <dbReference type="Proteomes" id="UP000198609"/>
    </source>
</evidence>
<dbReference type="SUPFAM" id="SSF81301">
    <property type="entry name" value="Nucleotidyltransferase"/>
    <property type="match status" value="1"/>
</dbReference>
<evidence type="ECO:0000256" key="1">
    <source>
        <dbReference type="SAM" id="MobiDB-lite"/>
    </source>
</evidence>
<sequence>MGCAKGISGPDHAVDTGHVAQPHEDPQSLPTELRPYLEELVRRARTVCGPRLVSVIALGSLALRDYRHGRSDVDVAVAVEPSLLRPALHDLAGALAHPHLPCPAAGLELVVNGTDFLSRPSAGAGYLLDLNTGPLLPNRADFDAARSPAFWYAIDRSVAHQTGLSLFGRPAREVIAAPERPDLLAAIRASVREHSDGEGHLADNRVLNGCRSVVFCRTGRWMAKRAAAREVALSEGDFRPIVEAAVRSFERSRSSAIPLPTTEVRTFLTWVREHVDQTARESGA</sequence>
<reference evidence="3" key="1">
    <citation type="submission" date="2016-10" db="EMBL/GenBank/DDBJ databases">
        <authorList>
            <person name="Varghese N."/>
            <person name="Submissions S."/>
        </authorList>
    </citation>
    <scope>NUCLEOTIDE SEQUENCE [LARGE SCALE GENOMIC DNA]</scope>
    <source>
        <strain evidence="3">DSM 40318</strain>
    </source>
</reference>
<keyword evidence="3" id="KW-1185">Reference proteome</keyword>
<dbReference type="AlphaFoldDB" id="A0A1H5C309"/>
<accession>A0A1H5C309</accession>
<dbReference type="EMBL" id="FNST01000002">
    <property type="protein sequence ID" value="SED61016.1"/>
    <property type="molecule type" value="Genomic_DNA"/>
</dbReference>
<evidence type="ECO:0000313" key="2">
    <source>
        <dbReference type="EMBL" id="SED61016.1"/>
    </source>
</evidence>
<dbReference type="InterPro" id="IPR043519">
    <property type="entry name" value="NT_sf"/>
</dbReference>
<dbReference type="Proteomes" id="UP000198609">
    <property type="component" value="Unassembled WGS sequence"/>
</dbReference>
<gene>
    <name evidence="2" type="ORF">SAMN04490356_9193</name>
</gene>
<protein>
    <submittedName>
        <fullName evidence="2">Uncharacterized protein</fullName>
    </submittedName>
</protein>